<evidence type="ECO:0000313" key="2">
    <source>
        <dbReference type="Proteomes" id="UP001059610"/>
    </source>
</evidence>
<gene>
    <name evidence="1" type="ORF">SOASR032_05460</name>
</gene>
<reference evidence="1" key="1">
    <citation type="submission" date="2022-06" db="EMBL/GenBank/DDBJ databases">
        <title>Draft genome sequences of Pragia fontium str. JCM24417.</title>
        <authorList>
            <person name="Wakabayashi Y."/>
            <person name="Kojima K."/>
        </authorList>
    </citation>
    <scope>NUCLEOTIDE SEQUENCE</scope>
    <source>
        <strain evidence="1">JCM 24417</strain>
    </source>
</reference>
<keyword evidence="2" id="KW-1185">Reference proteome</keyword>
<organism evidence="1 2">
    <name type="scientific">Pragia fontium</name>
    <dbReference type="NCBI Taxonomy" id="82985"/>
    <lineage>
        <taxon>Bacteria</taxon>
        <taxon>Pseudomonadati</taxon>
        <taxon>Pseudomonadota</taxon>
        <taxon>Gammaproteobacteria</taxon>
        <taxon>Enterobacterales</taxon>
        <taxon>Budviciaceae</taxon>
        <taxon>Pragia</taxon>
    </lineage>
</organism>
<accession>A0ABQ5LG62</accession>
<dbReference type="Proteomes" id="UP001059610">
    <property type="component" value="Unassembled WGS sequence"/>
</dbReference>
<evidence type="ECO:0000313" key="1">
    <source>
        <dbReference type="EMBL" id="GKX61977.1"/>
    </source>
</evidence>
<name>A0ABQ5LG62_9GAMM</name>
<proteinExistence type="predicted"/>
<dbReference type="Pfam" id="PF22399">
    <property type="entry name" value="DUF6979"/>
    <property type="match status" value="1"/>
</dbReference>
<dbReference type="EMBL" id="BRLJ01000001">
    <property type="protein sequence ID" value="GKX61977.1"/>
    <property type="molecule type" value="Genomic_DNA"/>
</dbReference>
<sequence length="127" mass="14165">MKKPEDTVYGSIAIKAVKLIYDDRYSPENAWKIAVKGKEKGCPRAAFLGLCFGGFVVDVKDIKQTKLTKNGDYAVTAVNIISTHPDIPYSSMALWRAVGENFDNFPKTHNGQMHVVLALKNMEFLDI</sequence>
<protein>
    <submittedName>
        <fullName evidence="1">Uncharacterized protein</fullName>
    </submittedName>
</protein>
<dbReference type="InterPro" id="IPR053917">
    <property type="entry name" value="DUF6979"/>
</dbReference>
<comment type="caution">
    <text evidence="1">The sequence shown here is derived from an EMBL/GenBank/DDBJ whole genome shotgun (WGS) entry which is preliminary data.</text>
</comment>
<dbReference type="RefSeq" id="WP_261821512.1">
    <property type="nucleotide sequence ID" value="NZ_BRLJ01000001.1"/>
</dbReference>